<proteinExistence type="predicted"/>
<comment type="caution">
    <text evidence="3">The sequence shown here is derived from an EMBL/GenBank/DDBJ whole genome shotgun (WGS) entry which is preliminary data.</text>
</comment>
<keyword evidence="4" id="KW-1185">Reference proteome</keyword>
<keyword evidence="2" id="KW-1133">Transmembrane helix</keyword>
<keyword evidence="2" id="KW-0812">Transmembrane</keyword>
<reference evidence="3" key="2">
    <citation type="submission" date="2023-01" db="EMBL/GenBank/DDBJ databases">
        <authorList>
            <person name="Sun Q."/>
            <person name="Evtushenko L."/>
        </authorList>
    </citation>
    <scope>NUCLEOTIDE SEQUENCE</scope>
    <source>
        <strain evidence="3">VKM Ac-2007</strain>
    </source>
</reference>
<dbReference type="AlphaFoldDB" id="A0A9W6IA74"/>
<evidence type="ECO:0000256" key="1">
    <source>
        <dbReference type="SAM" id="MobiDB-lite"/>
    </source>
</evidence>
<evidence type="ECO:0000256" key="2">
    <source>
        <dbReference type="SAM" id="Phobius"/>
    </source>
</evidence>
<name>A0A9W6IA74_9ACTN</name>
<dbReference type="Proteomes" id="UP001143474">
    <property type="component" value="Unassembled WGS sequence"/>
</dbReference>
<gene>
    <name evidence="3" type="ORF">GCM10017600_78750</name>
</gene>
<evidence type="ECO:0000313" key="4">
    <source>
        <dbReference type="Proteomes" id="UP001143474"/>
    </source>
</evidence>
<evidence type="ECO:0000313" key="3">
    <source>
        <dbReference type="EMBL" id="GLK14463.1"/>
    </source>
</evidence>
<feature type="region of interest" description="Disordered" evidence="1">
    <location>
        <begin position="1"/>
        <end position="22"/>
    </location>
</feature>
<feature type="transmembrane region" description="Helical" evidence="2">
    <location>
        <begin position="34"/>
        <end position="53"/>
    </location>
</feature>
<accession>A0A9W6IA74</accession>
<organism evidence="3 4">
    <name type="scientific">Streptosporangium carneum</name>
    <dbReference type="NCBI Taxonomy" id="47481"/>
    <lineage>
        <taxon>Bacteria</taxon>
        <taxon>Bacillati</taxon>
        <taxon>Actinomycetota</taxon>
        <taxon>Actinomycetes</taxon>
        <taxon>Streptosporangiales</taxon>
        <taxon>Streptosporangiaceae</taxon>
        <taxon>Streptosporangium</taxon>
    </lineage>
</organism>
<reference evidence="3" key="1">
    <citation type="journal article" date="2014" name="Int. J. Syst. Evol. Microbiol.">
        <title>Complete genome sequence of Corynebacterium casei LMG S-19264T (=DSM 44701T), isolated from a smear-ripened cheese.</title>
        <authorList>
            <consortium name="US DOE Joint Genome Institute (JGI-PGF)"/>
            <person name="Walter F."/>
            <person name="Albersmeier A."/>
            <person name="Kalinowski J."/>
            <person name="Ruckert C."/>
        </authorList>
    </citation>
    <scope>NUCLEOTIDE SEQUENCE</scope>
    <source>
        <strain evidence="3">VKM Ac-2007</strain>
    </source>
</reference>
<dbReference type="RefSeq" id="WP_271222698.1">
    <property type="nucleotide sequence ID" value="NZ_BAAAVD010000069.1"/>
</dbReference>
<keyword evidence="2" id="KW-0472">Membrane</keyword>
<sequence>MLSQREREFLQASVDAEAHEQEVERRRTRRLRGLVVLLGVLLLAAGVATGYALRARGAAAEQRDVGSSRRAADQAVSLRAANPPPAGSLGQAAYRLGAAAEARDTTAGHYR</sequence>
<protein>
    <submittedName>
        <fullName evidence="3">Uncharacterized protein</fullName>
    </submittedName>
</protein>
<dbReference type="EMBL" id="BSEV01000032">
    <property type="protein sequence ID" value="GLK14463.1"/>
    <property type="molecule type" value="Genomic_DNA"/>
</dbReference>